<evidence type="ECO:0000313" key="4">
    <source>
        <dbReference type="EMBL" id="CAD7281763.1"/>
    </source>
</evidence>
<dbReference type="EMBL" id="CAJPEX010003155">
    <property type="protein sequence ID" value="CAG0921915.1"/>
    <property type="molecule type" value="Genomic_DNA"/>
</dbReference>
<feature type="domain" description="CXC MSL2-type" evidence="3">
    <location>
        <begin position="297"/>
        <end position="349"/>
    </location>
</feature>
<dbReference type="InterPro" id="IPR013083">
    <property type="entry name" value="Znf_RING/FYVE/PHD"/>
</dbReference>
<evidence type="ECO:0000256" key="2">
    <source>
        <dbReference type="SAM" id="MobiDB-lite"/>
    </source>
</evidence>
<keyword evidence="1" id="KW-0158">Chromosome</keyword>
<keyword evidence="1" id="KW-0539">Nucleus</keyword>
<dbReference type="InterPro" id="IPR033467">
    <property type="entry name" value="Tesmin/TSO1-like_CXC"/>
</dbReference>
<dbReference type="GO" id="GO:0072487">
    <property type="term" value="C:MSL complex"/>
    <property type="evidence" value="ECO:0007669"/>
    <property type="project" value="UniProtKB-UniRule"/>
</dbReference>
<comment type="similarity">
    <text evidence="1">Belongs to the MSL2 family.</text>
</comment>
<proteinExistence type="inferred from homology"/>
<feature type="compositionally biased region" description="Low complexity" evidence="2">
    <location>
        <begin position="187"/>
        <end position="198"/>
    </location>
</feature>
<protein>
    <recommendedName>
        <fullName evidence="3">CXC MSL2-type domain-containing protein</fullName>
    </recommendedName>
</protein>
<evidence type="ECO:0000259" key="3">
    <source>
        <dbReference type="PROSITE" id="PS52051"/>
    </source>
</evidence>
<dbReference type="InterPro" id="IPR032043">
    <property type="entry name" value="Msl2_Znf-RING"/>
</dbReference>
<feature type="region of interest" description="Disordered" evidence="2">
    <location>
        <begin position="187"/>
        <end position="255"/>
    </location>
</feature>
<dbReference type="InterPro" id="IPR037922">
    <property type="entry name" value="MSL2"/>
</dbReference>
<keyword evidence="5" id="KW-1185">Reference proteome</keyword>
<reference evidence="4" key="1">
    <citation type="submission" date="2020-11" db="EMBL/GenBank/DDBJ databases">
        <authorList>
            <person name="Tran Van P."/>
        </authorList>
    </citation>
    <scope>NUCLEOTIDE SEQUENCE</scope>
</reference>
<dbReference type="SMART" id="SM01114">
    <property type="entry name" value="CXC"/>
    <property type="match status" value="1"/>
</dbReference>
<dbReference type="InterPro" id="IPR032049">
    <property type="entry name" value="Msl2-CXC"/>
</dbReference>
<dbReference type="OrthoDB" id="10012174at2759"/>
<dbReference type="Proteomes" id="UP000678499">
    <property type="component" value="Unassembled WGS sequence"/>
</dbReference>
<organism evidence="4">
    <name type="scientific">Notodromas monacha</name>
    <dbReference type="NCBI Taxonomy" id="399045"/>
    <lineage>
        <taxon>Eukaryota</taxon>
        <taxon>Metazoa</taxon>
        <taxon>Ecdysozoa</taxon>
        <taxon>Arthropoda</taxon>
        <taxon>Crustacea</taxon>
        <taxon>Oligostraca</taxon>
        <taxon>Ostracoda</taxon>
        <taxon>Podocopa</taxon>
        <taxon>Podocopida</taxon>
        <taxon>Cypridocopina</taxon>
        <taxon>Cypridoidea</taxon>
        <taxon>Cyprididae</taxon>
        <taxon>Notodromas</taxon>
    </lineage>
</organism>
<accession>A0A7R9GI07</accession>
<dbReference type="PANTHER" id="PTHR16048:SF3">
    <property type="entry name" value="E3 UBIQUITIN-PROTEIN LIGASE MSL2"/>
    <property type="match status" value="1"/>
</dbReference>
<dbReference type="EMBL" id="OA885192">
    <property type="protein sequence ID" value="CAD7281763.1"/>
    <property type="molecule type" value="Genomic_DNA"/>
</dbReference>
<gene>
    <name evidence="4" type="ORF">NMOB1V02_LOCUS9399</name>
</gene>
<dbReference type="GO" id="GO:0061630">
    <property type="term" value="F:ubiquitin protein ligase activity"/>
    <property type="evidence" value="ECO:0007669"/>
    <property type="project" value="InterPro"/>
</dbReference>
<dbReference type="Pfam" id="PF16682">
    <property type="entry name" value="MSL2-CXC"/>
    <property type="match status" value="1"/>
</dbReference>
<evidence type="ECO:0000313" key="5">
    <source>
        <dbReference type="Proteomes" id="UP000678499"/>
    </source>
</evidence>
<feature type="compositionally biased region" description="Basic and acidic residues" evidence="2">
    <location>
        <begin position="203"/>
        <end position="220"/>
    </location>
</feature>
<dbReference type="Pfam" id="PF16685">
    <property type="entry name" value="zf-RING_10"/>
    <property type="match status" value="1"/>
</dbReference>
<name>A0A7R9GI07_9CRUS</name>
<evidence type="ECO:0000256" key="1">
    <source>
        <dbReference type="PROSITE-ProRule" id="PRU01396"/>
    </source>
</evidence>
<dbReference type="Gene3D" id="3.30.40.10">
    <property type="entry name" value="Zinc/RING finger domain, C3HC4 (zinc finger)"/>
    <property type="match status" value="1"/>
</dbReference>
<sequence length="357" mass="39553">MQSESEGEKIKEVVPTNATRWMLSATRALNEAARSAPNNDSWQTFLRAMVSFRESLACSVCKGLVSEPKYPYPGDGEHDCQHHVCGSCWGMKKNLRPPCSWCRDYNNYVPCRSLDSHVNVYEGIVVYCKSLRQYKQVKHYSTYSKRTLSTLPASLQPLSFETLVAEVLGPCPEEPIPEPELPIEPLEVQQQQQQQPEAEPVEEEKSAECRKPEDGDDAKRTTPNMMTRRSAHLKDPFSAPPSPSVPAAAAEKPEDVKNEVADLVKVEEKTHIMKEIHNTSTPRALLQKGVKRKSQPIARQNCKCRKVSTGGGLSTLCSNNKCSCYAVKASCESCSCQNCGNPYEGGRSIDAALCPNG</sequence>
<dbReference type="PROSITE" id="PS52051">
    <property type="entry name" value="CXC_MSL2"/>
    <property type="match status" value="1"/>
</dbReference>
<dbReference type="GO" id="GO:0016567">
    <property type="term" value="P:protein ubiquitination"/>
    <property type="evidence" value="ECO:0007669"/>
    <property type="project" value="TreeGrafter"/>
</dbReference>
<dbReference type="PANTHER" id="PTHR16048">
    <property type="entry name" value="MSL2-RELATED"/>
    <property type="match status" value="1"/>
</dbReference>
<dbReference type="AlphaFoldDB" id="A0A7R9GI07"/>